<accession>A0A9X1YKT3</accession>
<evidence type="ECO:0000313" key="1">
    <source>
        <dbReference type="EMBL" id="MCK9687270.1"/>
    </source>
</evidence>
<proteinExistence type="predicted"/>
<protein>
    <submittedName>
        <fullName evidence="1">Uncharacterized protein</fullName>
    </submittedName>
</protein>
<reference evidence="1" key="1">
    <citation type="submission" date="2021-11" db="EMBL/GenBank/DDBJ databases">
        <title>BS-T2-15 a new species belonging to the Comamonadaceae family isolated from the soil of a French oak forest.</title>
        <authorList>
            <person name="Mieszkin S."/>
            <person name="Alain K."/>
        </authorList>
    </citation>
    <scope>NUCLEOTIDE SEQUENCE</scope>
    <source>
        <strain evidence="1">BS-T2-15</strain>
    </source>
</reference>
<sequence length="200" mass="22588">MNHPHLTTHFTVSHPELRATYEAMRELGVDDSLLGFSSIQPLAMHLSEPDGGVETDYVPELERLLGCIGMPFQALPDAKIPTIIIESDGVGYDWGNGSPDTPLMPAGGWRQRPTDTVDQVHLAALACSDAYWNVMPERFKTVSEMCKWVLELFRIDSVWELPRNRRYLCERVWAIWSSDTAMDTRAPLEMRRTAGLRSGK</sequence>
<name>A0A9X1YKT3_9BURK</name>
<evidence type="ECO:0000313" key="2">
    <source>
        <dbReference type="Proteomes" id="UP001139353"/>
    </source>
</evidence>
<comment type="caution">
    <text evidence="1">The sequence shown here is derived from an EMBL/GenBank/DDBJ whole genome shotgun (WGS) entry which is preliminary data.</text>
</comment>
<gene>
    <name evidence="1" type="ORF">LPC04_16310</name>
</gene>
<organism evidence="1 2">
    <name type="scientific">Scleromatobacter humisilvae</name>
    <dbReference type="NCBI Taxonomy" id="2897159"/>
    <lineage>
        <taxon>Bacteria</taxon>
        <taxon>Pseudomonadati</taxon>
        <taxon>Pseudomonadota</taxon>
        <taxon>Betaproteobacteria</taxon>
        <taxon>Burkholderiales</taxon>
        <taxon>Sphaerotilaceae</taxon>
        <taxon>Scleromatobacter</taxon>
    </lineage>
</organism>
<dbReference type="EMBL" id="JAJLJH010000004">
    <property type="protein sequence ID" value="MCK9687270.1"/>
    <property type="molecule type" value="Genomic_DNA"/>
</dbReference>
<dbReference type="AlphaFoldDB" id="A0A9X1YKT3"/>
<keyword evidence="2" id="KW-1185">Reference proteome</keyword>
<dbReference type="Proteomes" id="UP001139353">
    <property type="component" value="Unassembled WGS sequence"/>
</dbReference>
<dbReference type="RefSeq" id="WP_275683309.1">
    <property type="nucleotide sequence ID" value="NZ_JAJLJH010000004.1"/>
</dbReference>